<dbReference type="AlphaFoldDB" id="A0A3S5CKX4"/>
<name>A0A3S5CKX4_9PLAT</name>
<feature type="compositionally biased region" description="Basic residues" evidence="1">
    <location>
        <begin position="69"/>
        <end position="78"/>
    </location>
</feature>
<dbReference type="EMBL" id="CAAALY010030240">
    <property type="protein sequence ID" value="VEL16884.1"/>
    <property type="molecule type" value="Genomic_DNA"/>
</dbReference>
<feature type="region of interest" description="Disordered" evidence="1">
    <location>
        <begin position="57"/>
        <end position="103"/>
    </location>
</feature>
<sequence>MLTPPRPRPRLEPSVSLRTESRPTSNSPFLSTVGALLAKPRRGQARPRTKVENVTGRLGQLAFSPSPMHTHKTWHRRPPTPLPNLAPLPSESTRLPKCPRLPS</sequence>
<evidence type="ECO:0000313" key="2">
    <source>
        <dbReference type="EMBL" id="VEL16884.1"/>
    </source>
</evidence>
<feature type="compositionally biased region" description="Polar residues" evidence="1">
    <location>
        <begin position="16"/>
        <end position="30"/>
    </location>
</feature>
<organism evidence="2 3">
    <name type="scientific">Protopolystoma xenopodis</name>
    <dbReference type="NCBI Taxonomy" id="117903"/>
    <lineage>
        <taxon>Eukaryota</taxon>
        <taxon>Metazoa</taxon>
        <taxon>Spiralia</taxon>
        <taxon>Lophotrochozoa</taxon>
        <taxon>Platyhelminthes</taxon>
        <taxon>Monogenea</taxon>
        <taxon>Polyopisthocotylea</taxon>
        <taxon>Polystomatidea</taxon>
        <taxon>Polystomatidae</taxon>
        <taxon>Protopolystoma</taxon>
    </lineage>
</organism>
<accession>A0A3S5CKX4</accession>
<protein>
    <submittedName>
        <fullName evidence="2">Uncharacterized protein</fullName>
    </submittedName>
</protein>
<gene>
    <name evidence="2" type="ORF">PXEA_LOCUS10324</name>
</gene>
<feature type="region of interest" description="Disordered" evidence="1">
    <location>
        <begin position="1"/>
        <end position="30"/>
    </location>
</feature>
<evidence type="ECO:0000256" key="1">
    <source>
        <dbReference type="SAM" id="MobiDB-lite"/>
    </source>
</evidence>
<dbReference type="Proteomes" id="UP000784294">
    <property type="component" value="Unassembled WGS sequence"/>
</dbReference>
<keyword evidence="3" id="KW-1185">Reference proteome</keyword>
<comment type="caution">
    <text evidence="2">The sequence shown here is derived from an EMBL/GenBank/DDBJ whole genome shotgun (WGS) entry which is preliminary data.</text>
</comment>
<reference evidence="2" key="1">
    <citation type="submission" date="2018-11" db="EMBL/GenBank/DDBJ databases">
        <authorList>
            <consortium name="Pathogen Informatics"/>
        </authorList>
    </citation>
    <scope>NUCLEOTIDE SEQUENCE</scope>
</reference>
<proteinExistence type="predicted"/>
<evidence type="ECO:0000313" key="3">
    <source>
        <dbReference type="Proteomes" id="UP000784294"/>
    </source>
</evidence>